<evidence type="ECO:0000313" key="2">
    <source>
        <dbReference type="EMBL" id="MCY1081694.1"/>
    </source>
</evidence>
<name>A0ABT4AKK7_9BACT</name>
<evidence type="ECO:0000313" key="3">
    <source>
        <dbReference type="Proteomes" id="UP001207654"/>
    </source>
</evidence>
<keyword evidence="3" id="KW-1185">Reference proteome</keyword>
<proteinExistence type="predicted"/>
<dbReference type="Proteomes" id="UP001207654">
    <property type="component" value="Unassembled WGS sequence"/>
</dbReference>
<sequence length="121" mass="12837">MRACNSWRVTGPAPVLWQPVRQGERGTVLLVEVVLRVVILVERGRGGGWCEGLRGVERPLLVRFGMAVGAWTGEVPGPRHARGAPAQHQQGQGEQHRGTAPPPVGVAVSSTQGHEGLSGRA</sequence>
<feature type="compositionally biased region" description="Low complexity" evidence="1">
    <location>
        <begin position="83"/>
        <end position="93"/>
    </location>
</feature>
<gene>
    <name evidence="2" type="ORF">OV287_45315</name>
</gene>
<dbReference type="EMBL" id="JAPNKA010000001">
    <property type="protein sequence ID" value="MCY1081694.1"/>
    <property type="molecule type" value="Genomic_DNA"/>
</dbReference>
<evidence type="ECO:0000256" key="1">
    <source>
        <dbReference type="SAM" id="MobiDB-lite"/>
    </source>
</evidence>
<organism evidence="2 3">
    <name type="scientific">Archangium lansingense</name>
    <dbReference type="NCBI Taxonomy" id="2995310"/>
    <lineage>
        <taxon>Bacteria</taxon>
        <taxon>Pseudomonadati</taxon>
        <taxon>Myxococcota</taxon>
        <taxon>Myxococcia</taxon>
        <taxon>Myxococcales</taxon>
        <taxon>Cystobacterineae</taxon>
        <taxon>Archangiaceae</taxon>
        <taxon>Archangium</taxon>
    </lineage>
</organism>
<accession>A0ABT4AKK7</accession>
<comment type="caution">
    <text evidence="2">The sequence shown here is derived from an EMBL/GenBank/DDBJ whole genome shotgun (WGS) entry which is preliminary data.</text>
</comment>
<reference evidence="2 3" key="1">
    <citation type="submission" date="2022-11" db="EMBL/GenBank/DDBJ databases">
        <title>Minimal conservation of predation-associated metabolite biosynthetic gene clusters underscores biosynthetic potential of Myxococcota including descriptions for ten novel species: Archangium lansinium sp. nov., Myxococcus landrumus sp. nov., Nannocystis bai.</title>
        <authorList>
            <person name="Ahearne A."/>
            <person name="Stevens C."/>
            <person name="Phillips K."/>
        </authorList>
    </citation>
    <scope>NUCLEOTIDE SEQUENCE [LARGE SCALE GENOMIC DNA]</scope>
    <source>
        <strain evidence="2 3">MIWBW</strain>
    </source>
</reference>
<protein>
    <submittedName>
        <fullName evidence="2">Uncharacterized protein</fullName>
    </submittedName>
</protein>
<dbReference type="RefSeq" id="WP_267540283.1">
    <property type="nucleotide sequence ID" value="NZ_JAPNKA010000001.1"/>
</dbReference>
<feature type="region of interest" description="Disordered" evidence="1">
    <location>
        <begin position="73"/>
        <end position="121"/>
    </location>
</feature>